<dbReference type="AlphaFoldDB" id="A0A8X6YSB1"/>
<feature type="region of interest" description="Disordered" evidence="1">
    <location>
        <begin position="40"/>
        <end position="75"/>
    </location>
</feature>
<evidence type="ECO:0000313" key="2">
    <source>
        <dbReference type="EMBL" id="GFY76854.1"/>
    </source>
</evidence>
<feature type="compositionally biased region" description="Basic residues" evidence="1">
    <location>
        <begin position="213"/>
        <end position="226"/>
    </location>
</feature>
<keyword evidence="3" id="KW-1185">Reference proteome</keyword>
<evidence type="ECO:0000256" key="1">
    <source>
        <dbReference type="SAM" id="MobiDB-lite"/>
    </source>
</evidence>
<feature type="region of interest" description="Disordered" evidence="1">
    <location>
        <begin position="110"/>
        <end position="259"/>
    </location>
</feature>
<proteinExistence type="predicted"/>
<protein>
    <submittedName>
        <fullName evidence="2">Uncharacterized protein</fullName>
    </submittedName>
</protein>
<name>A0A8X6YSB1_9ARAC</name>
<feature type="compositionally biased region" description="Basic and acidic residues" evidence="1">
    <location>
        <begin position="114"/>
        <end position="130"/>
    </location>
</feature>
<sequence length="259" mass="29224">MKLILIIWNGSSDRQTITTFIIEKNEAARDSHDAAKEVKRVLQKTRRPSKTTETITRAESHEESQSQTGTGRFPPCRIFKPFQRFYLGQEQPAPNPALLRVPTERSNIPILVSGKEKSPSKSELVTERKRTLSKYVSGQKKSYDGPSMKRPRVTEKIFESGKSPSKRELSPVVRGRSKIPRLVSGQEQPASKPEHSKPIVKRKGNSMTVSGKNNRRSRSPMKRTISHTHDKQSKDAISNGNISEPACGLRRSSRFRVPL</sequence>
<evidence type="ECO:0000313" key="3">
    <source>
        <dbReference type="Proteomes" id="UP000886998"/>
    </source>
</evidence>
<reference evidence="2" key="1">
    <citation type="submission" date="2020-08" db="EMBL/GenBank/DDBJ databases">
        <title>Multicomponent nature underlies the extraordinary mechanical properties of spider dragline silk.</title>
        <authorList>
            <person name="Kono N."/>
            <person name="Nakamura H."/>
            <person name="Mori M."/>
            <person name="Yoshida Y."/>
            <person name="Ohtoshi R."/>
            <person name="Malay A.D."/>
            <person name="Moran D.A.P."/>
            <person name="Tomita M."/>
            <person name="Numata K."/>
            <person name="Arakawa K."/>
        </authorList>
    </citation>
    <scope>NUCLEOTIDE SEQUENCE</scope>
</reference>
<feature type="compositionally biased region" description="Basic and acidic residues" evidence="1">
    <location>
        <begin position="152"/>
        <end position="169"/>
    </location>
</feature>
<comment type="caution">
    <text evidence="2">The sequence shown here is derived from an EMBL/GenBank/DDBJ whole genome shotgun (WGS) entry which is preliminary data.</text>
</comment>
<dbReference type="EMBL" id="BMAV01022175">
    <property type="protein sequence ID" value="GFY76854.1"/>
    <property type="molecule type" value="Genomic_DNA"/>
</dbReference>
<gene>
    <name evidence="2" type="ORF">TNIN_347921</name>
</gene>
<dbReference type="Proteomes" id="UP000886998">
    <property type="component" value="Unassembled WGS sequence"/>
</dbReference>
<organism evidence="2 3">
    <name type="scientific">Trichonephila inaurata madagascariensis</name>
    <dbReference type="NCBI Taxonomy" id="2747483"/>
    <lineage>
        <taxon>Eukaryota</taxon>
        <taxon>Metazoa</taxon>
        <taxon>Ecdysozoa</taxon>
        <taxon>Arthropoda</taxon>
        <taxon>Chelicerata</taxon>
        <taxon>Arachnida</taxon>
        <taxon>Araneae</taxon>
        <taxon>Araneomorphae</taxon>
        <taxon>Entelegynae</taxon>
        <taxon>Araneoidea</taxon>
        <taxon>Nephilidae</taxon>
        <taxon>Trichonephila</taxon>
        <taxon>Trichonephila inaurata</taxon>
    </lineage>
</organism>
<accession>A0A8X6YSB1</accession>